<dbReference type="EMBL" id="MF417877">
    <property type="protein sequence ID" value="ASN68491.1"/>
    <property type="molecule type" value="Genomic_DNA"/>
</dbReference>
<accession>A0A2H4IZI7</accession>
<sequence length="70" mass="7881">MPESTFDLLEKGAQEEVRQLSAELGWSLEYAANQYLEAGRSLAVQAQLRQMRHTAPLLSLVDHKKGLERA</sequence>
<evidence type="ECO:0000313" key="1">
    <source>
        <dbReference type="EMBL" id="ASN68005.1"/>
    </source>
</evidence>
<dbReference type="EMBL" id="MF417869">
    <property type="protein sequence ID" value="ASN68005.1"/>
    <property type="molecule type" value="Genomic_DNA"/>
</dbReference>
<evidence type="ECO:0000313" key="2">
    <source>
        <dbReference type="EMBL" id="ASN68343.1"/>
    </source>
</evidence>
<evidence type="ECO:0000313" key="3">
    <source>
        <dbReference type="EMBL" id="ASN68491.1"/>
    </source>
</evidence>
<dbReference type="EMBL" id="MF417876">
    <property type="protein sequence ID" value="ASN68343.1"/>
    <property type="molecule type" value="Genomic_DNA"/>
</dbReference>
<protein>
    <submittedName>
        <fullName evidence="1">Uncharacterized protein</fullName>
    </submittedName>
</protein>
<dbReference type="EMBL" id="MF417878">
    <property type="protein sequence ID" value="ASN68604.1"/>
    <property type="molecule type" value="Genomic_DNA"/>
</dbReference>
<dbReference type="EMBL" id="MF417942">
    <property type="protein sequence ID" value="ASN72125.1"/>
    <property type="molecule type" value="Genomic_DNA"/>
</dbReference>
<organism evidence="1">
    <name type="scientific">uncultured Caudovirales phage</name>
    <dbReference type="NCBI Taxonomy" id="2100421"/>
    <lineage>
        <taxon>Viruses</taxon>
        <taxon>Duplodnaviria</taxon>
        <taxon>Heunggongvirae</taxon>
        <taxon>Uroviricota</taxon>
        <taxon>Caudoviricetes</taxon>
        <taxon>Peduoviridae</taxon>
        <taxon>Maltschvirus</taxon>
        <taxon>Maltschvirus maltsch</taxon>
    </lineage>
</organism>
<name>A0A2H4IZI7_9CAUD</name>
<gene>
    <name evidence="2" type="ORF">3F6_2</name>
    <name evidence="1" type="ORF">3S4_78</name>
    <name evidence="5" type="ORF">7F6_24</name>
    <name evidence="4" type="ORF">8S7_71</name>
    <name evidence="3" type="ORF">9F7_54</name>
</gene>
<evidence type="ECO:0000313" key="5">
    <source>
        <dbReference type="EMBL" id="ASN72125.1"/>
    </source>
</evidence>
<proteinExistence type="predicted"/>
<reference evidence="1" key="1">
    <citation type="submission" date="2017-06" db="EMBL/GenBank/DDBJ databases">
        <title>Novel phages from South African skin metaviromes.</title>
        <authorList>
            <person name="van Zyl L.J."/>
            <person name="Abrahams Y."/>
            <person name="Stander E.A."/>
            <person name="Kirby B.M."/>
            <person name="Clavaud C."/>
            <person name="Farcet C."/>
            <person name="Breton L."/>
            <person name="Trindade M.I."/>
        </authorList>
    </citation>
    <scope>NUCLEOTIDE SEQUENCE</scope>
</reference>
<evidence type="ECO:0000313" key="4">
    <source>
        <dbReference type="EMBL" id="ASN68604.1"/>
    </source>
</evidence>